<dbReference type="OrthoDB" id="9978173at2759"/>
<dbReference type="Proteomes" id="UP000054279">
    <property type="component" value="Unassembled WGS sequence"/>
</dbReference>
<evidence type="ECO:0000313" key="2">
    <source>
        <dbReference type="Proteomes" id="UP000054279"/>
    </source>
</evidence>
<keyword evidence="2" id="KW-1185">Reference proteome</keyword>
<dbReference type="InterPro" id="IPR025533">
    <property type="entry name" value="DUF4419"/>
</dbReference>
<sequence>MQGITFRISDKSVDAYNFRGGKRAVTEPVDVLRYTWEKGSRKEHSLIETHYTRCKDLLQSSMPKEHDRIQNFVPRSNGFVDTILEAYNQHHNLIIRPDDIWVAILSQLSLYVNANSEELRKVFVQHEGKMKLKLVYEGTRRTFDFSIMARDFSKLLKKNINDPSFGDFVLPNFSTTGPNDTVICSMIMMSILKQYFSYDVWLTCGIPEITLLGTKEDYLNILHRIDQLSQMEMGAEPRAFAALLRPIITQFISAFDEAPQIDKEFWGRICHQQHLGSGSDILSGWVTAFCVWNERGRWCGPDLNTLKYERAFRDHFEIDGKQYPVIDITSIPPGWCEADVHLNDNGEELECVVVAGHMVTEVMETPGSNIMGTIRPAPQWFMFEKRVWWKNKRLKSGWNRFLRRVHLLRSDSFFSCLLSASVEENMYNA</sequence>
<organism evidence="1 2">
    <name type="scientific">Sphaerobolus stellatus (strain SS14)</name>
    <dbReference type="NCBI Taxonomy" id="990650"/>
    <lineage>
        <taxon>Eukaryota</taxon>
        <taxon>Fungi</taxon>
        <taxon>Dikarya</taxon>
        <taxon>Basidiomycota</taxon>
        <taxon>Agaricomycotina</taxon>
        <taxon>Agaricomycetes</taxon>
        <taxon>Phallomycetidae</taxon>
        <taxon>Geastrales</taxon>
        <taxon>Sphaerobolaceae</taxon>
        <taxon>Sphaerobolus</taxon>
    </lineage>
</organism>
<protein>
    <submittedName>
        <fullName evidence="1">Unplaced genomic scaffold SPHSTscaffold_64, whole genome shotgun sequence</fullName>
    </submittedName>
</protein>
<dbReference type="Pfam" id="PF14388">
    <property type="entry name" value="DUF4419"/>
    <property type="match status" value="1"/>
</dbReference>
<evidence type="ECO:0000313" key="1">
    <source>
        <dbReference type="EMBL" id="KIJ41005.1"/>
    </source>
</evidence>
<dbReference type="AlphaFoldDB" id="A0A0C9VRQ1"/>
<dbReference type="EMBL" id="KN837139">
    <property type="protein sequence ID" value="KIJ41005.1"/>
    <property type="molecule type" value="Genomic_DNA"/>
</dbReference>
<proteinExistence type="predicted"/>
<dbReference type="PANTHER" id="PTHR31252">
    <property type="entry name" value="DUF4419 DOMAIN-CONTAINING PROTEIN"/>
    <property type="match status" value="1"/>
</dbReference>
<accession>A0A0C9VRQ1</accession>
<name>A0A0C9VRQ1_SPHS4</name>
<dbReference type="HOGENOM" id="CLU_037155_0_0_1"/>
<dbReference type="PANTHER" id="PTHR31252:SF11">
    <property type="entry name" value="DUF4419 DOMAIN-CONTAINING PROTEIN"/>
    <property type="match status" value="1"/>
</dbReference>
<gene>
    <name evidence="1" type="ORF">M422DRAFT_255856</name>
</gene>
<reference evidence="1 2" key="1">
    <citation type="submission" date="2014-06" db="EMBL/GenBank/DDBJ databases">
        <title>Evolutionary Origins and Diversification of the Mycorrhizal Mutualists.</title>
        <authorList>
            <consortium name="DOE Joint Genome Institute"/>
            <consortium name="Mycorrhizal Genomics Consortium"/>
            <person name="Kohler A."/>
            <person name="Kuo A."/>
            <person name="Nagy L.G."/>
            <person name="Floudas D."/>
            <person name="Copeland A."/>
            <person name="Barry K.W."/>
            <person name="Cichocki N."/>
            <person name="Veneault-Fourrey C."/>
            <person name="LaButti K."/>
            <person name="Lindquist E.A."/>
            <person name="Lipzen A."/>
            <person name="Lundell T."/>
            <person name="Morin E."/>
            <person name="Murat C."/>
            <person name="Riley R."/>
            <person name="Ohm R."/>
            <person name="Sun H."/>
            <person name="Tunlid A."/>
            <person name="Henrissat B."/>
            <person name="Grigoriev I.V."/>
            <person name="Hibbett D.S."/>
            <person name="Martin F."/>
        </authorList>
    </citation>
    <scope>NUCLEOTIDE SEQUENCE [LARGE SCALE GENOMIC DNA]</scope>
    <source>
        <strain evidence="1 2">SS14</strain>
    </source>
</reference>